<feature type="compositionally biased region" description="Basic and acidic residues" evidence="3">
    <location>
        <begin position="928"/>
        <end position="950"/>
    </location>
</feature>
<feature type="region of interest" description="Disordered" evidence="3">
    <location>
        <begin position="530"/>
        <end position="564"/>
    </location>
</feature>
<dbReference type="EMBL" id="SGPK01000222">
    <property type="protein sequence ID" value="THH06014.1"/>
    <property type="molecule type" value="Genomic_DNA"/>
</dbReference>
<feature type="compositionally biased region" description="Polar residues" evidence="3">
    <location>
        <begin position="653"/>
        <end position="663"/>
    </location>
</feature>
<dbReference type="PANTHER" id="PTHR14430:SF0">
    <property type="entry name" value="SEC2P DOMAIN-CONTAINING PROTEIN"/>
    <property type="match status" value="1"/>
</dbReference>
<dbReference type="SUPFAM" id="SSF144284">
    <property type="entry name" value="Sec2 N-terminal region"/>
    <property type="match status" value="1"/>
</dbReference>
<proteinExistence type="predicted"/>
<evidence type="ECO:0000313" key="6">
    <source>
        <dbReference type="Proteomes" id="UP000308199"/>
    </source>
</evidence>
<feature type="region of interest" description="Disordered" evidence="3">
    <location>
        <begin position="424"/>
        <end position="443"/>
    </location>
</feature>
<dbReference type="PANTHER" id="PTHR14430">
    <property type="entry name" value="RABIN3-RELATED"/>
    <property type="match status" value="1"/>
</dbReference>
<dbReference type="Proteomes" id="UP000308199">
    <property type="component" value="Unassembled WGS sequence"/>
</dbReference>
<feature type="compositionally biased region" description="Polar residues" evidence="3">
    <location>
        <begin position="710"/>
        <end position="722"/>
    </location>
</feature>
<feature type="compositionally biased region" description="Low complexity" evidence="3">
    <location>
        <begin position="810"/>
        <end position="820"/>
    </location>
</feature>
<dbReference type="Pfam" id="PF06428">
    <property type="entry name" value="Sec2p"/>
    <property type="match status" value="1"/>
</dbReference>
<feature type="compositionally biased region" description="Low complexity" evidence="3">
    <location>
        <begin position="791"/>
        <end position="802"/>
    </location>
</feature>
<feature type="compositionally biased region" description="Basic and acidic residues" evidence="3">
    <location>
        <begin position="641"/>
        <end position="650"/>
    </location>
</feature>
<dbReference type="GO" id="GO:0070319">
    <property type="term" value="C:Golgi to plasma membrane transport vesicle"/>
    <property type="evidence" value="ECO:0007669"/>
    <property type="project" value="TreeGrafter"/>
</dbReference>
<feature type="compositionally biased region" description="Low complexity" evidence="3">
    <location>
        <begin position="730"/>
        <end position="763"/>
    </location>
</feature>
<accession>A0A4S4L3W0</accession>
<organism evidence="5 6">
    <name type="scientific">Phellinidium pouzarii</name>
    <dbReference type="NCBI Taxonomy" id="167371"/>
    <lineage>
        <taxon>Eukaryota</taxon>
        <taxon>Fungi</taxon>
        <taxon>Dikarya</taxon>
        <taxon>Basidiomycota</taxon>
        <taxon>Agaricomycotina</taxon>
        <taxon>Agaricomycetes</taxon>
        <taxon>Hymenochaetales</taxon>
        <taxon>Hymenochaetaceae</taxon>
        <taxon>Phellinidium</taxon>
    </lineage>
</organism>
<dbReference type="GO" id="GO:0006887">
    <property type="term" value="P:exocytosis"/>
    <property type="evidence" value="ECO:0007669"/>
    <property type="project" value="TreeGrafter"/>
</dbReference>
<dbReference type="AlphaFoldDB" id="A0A4S4L3W0"/>
<evidence type="ECO:0000256" key="1">
    <source>
        <dbReference type="ARBA" id="ARBA00023054"/>
    </source>
</evidence>
<reference evidence="5 6" key="1">
    <citation type="submission" date="2019-02" db="EMBL/GenBank/DDBJ databases">
        <title>Genome sequencing of the rare red list fungi Phellinidium pouzarii.</title>
        <authorList>
            <person name="Buettner E."/>
            <person name="Kellner H."/>
        </authorList>
    </citation>
    <scope>NUCLEOTIDE SEQUENCE [LARGE SCALE GENOMIC DNA]</scope>
    <source>
        <strain evidence="5 6">DSM 108285</strain>
    </source>
</reference>
<sequence length="988" mass="106466">MSTKTGTKQRNKLRRRRRPSPLLAMSVVANGIDAGAPIPVSVATSSSPTLHDRHDDKEVMDDAQTQVIASLRAQIQDLISQVTQLNGKLVKSYDRVSDLEDELHVASSAARSSSLKISHLEIERAQHLAALNTGLYVEKEHVTAELTRLMERATDEAAARGQAETARLNIEEELDDLSANLFDQANKMVAEARFGRAMSERKVVDAEMALKSAEEAVGMMQVQMQTLRDEKERTADENARLRSLMEKGKFVEHAPIASPASLKLLNSHAPYQEFLLFIAHLRSVRPSSPTPPHISSILPLPFLARIQTEDSDPTVRLDFAPSLNWLSRRSVLSAIYSGQLTIEPMAASTLFLESSPSSTLQSMIPGSQTGLSCALCGTPLFPTKSEHNPNHPPLHPLSSLSLTRSTSNWSTSLFKIPLSSNGASSAPSPPLTPPPYASNPNSPGHPPMVFVFRLAQSQTPAHPTQGAQRPTNYPLCNSGWCLARLRTTCSLWAFVRAGVIDRVWEEDLSAPALTHAPSVSSASVYSVNSSTTQLNHAAPQQRQLTEKEKAPPLPPRRRSKMSSVGASVGSLWGMASGALRSQPASPVRVDKEKEAAPTIPPQKLNLYEKPSPGGLRVTVPPPLPRRSMGRSPGIRATGSENDEKVVKTDESSSDSPSDAINTEASEKTPIAQSIDIKPLAVSEPISLSNSQSSSAMSTAGDEFTTPVEEFNSSSLSFSIPPTVSSPPRSPRSLRSPRSPHSPAAPLSPRVSRSPPTRSAARLSSPPPPRSPRAVPLPDSRPGTPLKTHSRVGSLGVVVPLSLAQAGMGDGSPSRTGSPAPAGAPPPVPRRAAARRIVLPPSDTSNARQVPESEGHTLSSGDLKVGEDTEPQAIPESKPRPSGDVVRPLPPPLPRRPDHTAQLSVSSVTKTIGERSVSDYGDGDGGSDENEKVDDMHEKQERPREDRRGVDADSPGSFVDEATWEERTWKEIVRLREDMFWARLGGLRV</sequence>
<keyword evidence="6" id="KW-1185">Reference proteome</keyword>
<keyword evidence="1 2" id="KW-0175">Coiled coil</keyword>
<comment type="caution">
    <text evidence="5">The sequence shown here is derived from an EMBL/GenBank/DDBJ whole genome shotgun (WGS) entry which is preliminary data.</text>
</comment>
<feature type="compositionally biased region" description="Low complexity" evidence="3">
    <location>
        <begin position="682"/>
        <end position="697"/>
    </location>
</feature>
<dbReference type="CDD" id="cd21044">
    <property type="entry name" value="Rab11BD_RAB3IP_like"/>
    <property type="match status" value="1"/>
</dbReference>
<feature type="domain" description="GDP/GTP exchange factor Sec2 N-terminal" evidence="4">
    <location>
        <begin position="97"/>
        <end position="229"/>
    </location>
</feature>
<dbReference type="InterPro" id="IPR009449">
    <property type="entry name" value="Sec2_N"/>
</dbReference>
<evidence type="ECO:0000256" key="3">
    <source>
        <dbReference type="SAM" id="MobiDB-lite"/>
    </source>
</evidence>
<gene>
    <name evidence="5" type="ORF">EW145_g4376</name>
</gene>
<feature type="compositionally biased region" description="Polar residues" evidence="3">
    <location>
        <begin position="531"/>
        <end position="543"/>
    </location>
</feature>
<evidence type="ECO:0000259" key="4">
    <source>
        <dbReference type="Pfam" id="PF06428"/>
    </source>
</evidence>
<dbReference type="GO" id="GO:0051286">
    <property type="term" value="C:cell tip"/>
    <property type="evidence" value="ECO:0007669"/>
    <property type="project" value="TreeGrafter"/>
</dbReference>
<dbReference type="GO" id="GO:0005085">
    <property type="term" value="F:guanyl-nucleotide exchange factor activity"/>
    <property type="evidence" value="ECO:0007669"/>
    <property type="project" value="InterPro"/>
</dbReference>
<feature type="compositionally biased region" description="Pro residues" evidence="3">
    <location>
        <begin position="427"/>
        <end position="437"/>
    </location>
</feature>
<evidence type="ECO:0000256" key="2">
    <source>
        <dbReference type="SAM" id="Coils"/>
    </source>
</evidence>
<feature type="coiled-coil region" evidence="2">
    <location>
        <begin position="160"/>
        <end position="247"/>
    </location>
</feature>
<name>A0A4S4L3W0_9AGAM</name>
<dbReference type="Gene3D" id="6.10.140.910">
    <property type="match status" value="1"/>
</dbReference>
<dbReference type="InterPro" id="IPR040351">
    <property type="entry name" value="RAB3IL/RAB3IP/Sec2"/>
</dbReference>
<feature type="compositionally biased region" description="Basic residues" evidence="3">
    <location>
        <begin position="7"/>
        <end position="19"/>
    </location>
</feature>
<feature type="compositionally biased region" description="Polar residues" evidence="3">
    <location>
        <begin position="900"/>
        <end position="909"/>
    </location>
</feature>
<feature type="region of interest" description="Disordered" evidence="3">
    <location>
        <begin position="577"/>
        <end position="962"/>
    </location>
</feature>
<evidence type="ECO:0000313" key="5">
    <source>
        <dbReference type="EMBL" id="THH06014.1"/>
    </source>
</evidence>
<feature type="region of interest" description="Disordered" evidence="3">
    <location>
        <begin position="1"/>
        <end position="20"/>
    </location>
</feature>
<protein>
    <recommendedName>
        <fullName evidence="4">GDP/GTP exchange factor Sec2 N-terminal domain-containing protein</fullName>
    </recommendedName>
</protein>
<dbReference type="OrthoDB" id="1748564at2759"/>